<comment type="subcellular location">
    <subcellularLocation>
        <location evidence="2">Cell membrane</location>
        <location evidence="2">Sarcolemma</location>
        <topology evidence="2">Single-pass type II membrane protein</topology>
    </subcellularLocation>
    <subcellularLocation>
        <location evidence="1">Cytoplasm</location>
        <location evidence="1">Cytoskeleton</location>
    </subcellularLocation>
</comment>
<dbReference type="SMART" id="SM00228">
    <property type="entry name" value="PDZ"/>
    <property type="match status" value="1"/>
</dbReference>
<evidence type="ECO:0000256" key="5">
    <source>
        <dbReference type="ARBA" id="ARBA00022443"/>
    </source>
</evidence>
<organism evidence="15">
    <name type="scientific">Magallana gigas</name>
    <name type="common">Pacific oyster</name>
    <name type="synonym">Crassostrea gigas</name>
    <dbReference type="NCBI Taxonomy" id="29159"/>
    <lineage>
        <taxon>Eukaryota</taxon>
        <taxon>Metazoa</taxon>
        <taxon>Spiralia</taxon>
        <taxon>Lophotrochozoa</taxon>
        <taxon>Mollusca</taxon>
        <taxon>Bivalvia</taxon>
        <taxon>Autobranchia</taxon>
        <taxon>Pteriomorphia</taxon>
        <taxon>Ostreida</taxon>
        <taxon>Ostreoidea</taxon>
        <taxon>Ostreidae</taxon>
        <taxon>Magallana</taxon>
    </lineage>
</organism>
<comment type="similarity">
    <text evidence="4">Belongs to the sarcoglycan beta/delta/gamma/zeta family.</text>
</comment>
<dbReference type="InterPro" id="IPR001452">
    <property type="entry name" value="SH3_domain"/>
</dbReference>
<dbReference type="InParanoid" id="K1R4J0"/>
<protein>
    <submittedName>
        <fullName evidence="15">MAGUK p55 subfamily member 2</fullName>
    </submittedName>
</protein>
<dbReference type="InterPro" id="IPR004172">
    <property type="entry name" value="L27_dom"/>
</dbReference>
<dbReference type="CDD" id="cd10832">
    <property type="entry name" value="PDZ_MPP6-MPP2-like"/>
    <property type="match status" value="1"/>
</dbReference>
<dbReference type="AlphaFoldDB" id="K1R4J0"/>
<keyword evidence="11" id="KW-0472">Membrane</keyword>
<dbReference type="PANTHER" id="PTHR23122">
    <property type="entry name" value="MEMBRANE-ASSOCIATED GUANYLATE KINASE MAGUK"/>
    <property type="match status" value="1"/>
</dbReference>
<evidence type="ECO:0000256" key="9">
    <source>
        <dbReference type="ARBA" id="ARBA00022968"/>
    </source>
</evidence>
<keyword evidence="12" id="KW-1015">Disulfide bond</keyword>
<dbReference type="GO" id="GO:0016012">
    <property type="term" value="C:sarcoglycan complex"/>
    <property type="evidence" value="ECO:0007669"/>
    <property type="project" value="InterPro"/>
</dbReference>
<dbReference type="SUPFAM" id="SSF101288">
    <property type="entry name" value="L27 domain"/>
    <property type="match status" value="1"/>
</dbReference>
<dbReference type="SUPFAM" id="SSF52540">
    <property type="entry name" value="P-loop containing nucleoside triphosphate hydrolases"/>
    <property type="match status" value="1"/>
</dbReference>
<keyword evidence="6" id="KW-1003">Cell membrane</keyword>
<dbReference type="InterPro" id="IPR008144">
    <property type="entry name" value="Guanylate_kin-like_dom"/>
</dbReference>
<dbReference type="SMART" id="SM00326">
    <property type="entry name" value="SH3"/>
    <property type="match status" value="1"/>
</dbReference>
<dbReference type="Pfam" id="PF00595">
    <property type="entry name" value="PDZ"/>
    <property type="match status" value="1"/>
</dbReference>
<sequence>MVKRRVNREHNTNFNAGYINIDEQYLHRTGVRGRRAYLLYCLVVILIVLALLNILMTAGILYMLKVTTAGLEMLEFIPADSNLLRFLAGTTLPSVKVFQGGVGSRHSSSIQLDSDKQIVFNTSSIKKKDVEGLIGPNKIQFQSLDEFILEDLESKSTLFSTKSQTWTNVQNPGINLHVPSLTTAHIQSKTGVERLVMEADKMYLTGFEGVVMTSEREYFHADLGRRLYIQSKDGDINIEATNHTFINKNIPNSSQFSPVTNITVYKVCLCIPSVSLHKLKTNLNEIGDIVEADQDDLDFLKNFLNNPALKSILQTKDTLEDDNPLEPVTEESAGKLASDAVNALGPSLDDNEQAQELEDILSNPHIGALLRAHDDVADRNYGDETEEDSQLFSPPPPLSMFSNMPDQVRLVGIRREKNAPLGITVKIDERAELVIARILSGSQIDKQGLLHVGDVIKEVNGIPVSTPEQLMDIIRSTDQGITLKIVQNFAEHQPQAQKYVKAHFNYDPQRDRLIPCKDAGLPFKDGDILHIMSTEDPNWWQAKIVNEEGDGPTGLIPAQQLEEKRQAYVQPDYDYSKSSLFCGLKKRKKRTIKYTTRNHKDFDKCNITIYEEVTRMPPFQRKTLVLVGANHVGRRSMKERLIRDDPRRFGAVMPHFDKCNITIYEEVTRMPPFQRKTLVLVGANHVGRRSMKERLIRDDPRRFGAVMPHTSRTPRQGEEHGKGYFFDTRENMEADIKAGKYLEFGEFNGNLYGTKLESIHYTVQQGKMCVLDVNPTSLKVLKNAEYMPYIVFLAAPSADVQRIMWEEGRRKGVAGKKGHGTVEMRSEKDFLRTVEESAQIERVYKQYFDVTLVNDDFEETYRELKKALSDLSAATQWVPVDWVY</sequence>
<evidence type="ECO:0000256" key="7">
    <source>
        <dbReference type="ARBA" id="ARBA00022490"/>
    </source>
</evidence>
<keyword evidence="10" id="KW-1133">Transmembrane helix</keyword>
<keyword evidence="9" id="KW-0735">Signal-anchor</keyword>
<accession>K1R4J0</accession>
<dbReference type="InterPro" id="IPR001478">
    <property type="entry name" value="PDZ"/>
</dbReference>
<evidence type="ECO:0000256" key="13">
    <source>
        <dbReference type="ARBA" id="ARBA00023180"/>
    </source>
</evidence>
<evidence type="ECO:0000256" key="14">
    <source>
        <dbReference type="ARBA" id="ARBA00023212"/>
    </source>
</evidence>
<keyword evidence="13" id="KW-0325">Glycoprotein</keyword>
<dbReference type="Pfam" id="PF04790">
    <property type="entry name" value="Sarcoglycan_1"/>
    <property type="match status" value="1"/>
</dbReference>
<keyword evidence="14" id="KW-0206">Cytoskeleton</keyword>
<evidence type="ECO:0000256" key="1">
    <source>
        <dbReference type="ARBA" id="ARBA00004245"/>
    </source>
</evidence>
<reference evidence="15" key="1">
    <citation type="journal article" date="2012" name="Nature">
        <title>The oyster genome reveals stress adaptation and complexity of shell formation.</title>
        <authorList>
            <person name="Zhang G."/>
            <person name="Fang X."/>
            <person name="Guo X."/>
            <person name="Li L."/>
            <person name="Luo R."/>
            <person name="Xu F."/>
            <person name="Yang P."/>
            <person name="Zhang L."/>
            <person name="Wang X."/>
            <person name="Qi H."/>
            <person name="Xiong Z."/>
            <person name="Que H."/>
            <person name="Xie Y."/>
            <person name="Holland P.W."/>
            <person name="Paps J."/>
            <person name="Zhu Y."/>
            <person name="Wu F."/>
            <person name="Chen Y."/>
            <person name="Wang J."/>
            <person name="Peng C."/>
            <person name="Meng J."/>
            <person name="Yang L."/>
            <person name="Liu J."/>
            <person name="Wen B."/>
            <person name="Zhang N."/>
            <person name="Huang Z."/>
            <person name="Zhu Q."/>
            <person name="Feng Y."/>
            <person name="Mount A."/>
            <person name="Hedgecock D."/>
            <person name="Xu Z."/>
            <person name="Liu Y."/>
            <person name="Domazet-Loso T."/>
            <person name="Du Y."/>
            <person name="Sun X."/>
            <person name="Zhang S."/>
            <person name="Liu B."/>
            <person name="Cheng P."/>
            <person name="Jiang X."/>
            <person name="Li J."/>
            <person name="Fan D."/>
            <person name="Wang W."/>
            <person name="Fu W."/>
            <person name="Wang T."/>
            <person name="Wang B."/>
            <person name="Zhang J."/>
            <person name="Peng Z."/>
            <person name="Li Y."/>
            <person name="Li N."/>
            <person name="Wang J."/>
            <person name="Chen M."/>
            <person name="He Y."/>
            <person name="Tan F."/>
            <person name="Song X."/>
            <person name="Zheng Q."/>
            <person name="Huang R."/>
            <person name="Yang H."/>
            <person name="Du X."/>
            <person name="Chen L."/>
            <person name="Yang M."/>
            <person name="Gaffney P.M."/>
            <person name="Wang S."/>
            <person name="Luo L."/>
            <person name="She Z."/>
            <person name="Ming Y."/>
            <person name="Huang W."/>
            <person name="Zhang S."/>
            <person name="Huang B."/>
            <person name="Zhang Y."/>
            <person name="Qu T."/>
            <person name="Ni P."/>
            <person name="Miao G."/>
            <person name="Wang J."/>
            <person name="Wang Q."/>
            <person name="Steinberg C.E."/>
            <person name="Wang H."/>
            <person name="Li N."/>
            <person name="Qian L."/>
            <person name="Zhang G."/>
            <person name="Li Y."/>
            <person name="Yang H."/>
            <person name="Liu X."/>
            <person name="Wang J."/>
            <person name="Yin Y."/>
            <person name="Wang J."/>
        </authorList>
    </citation>
    <scope>NUCLEOTIDE SEQUENCE [LARGE SCALE GENOMIC DNA]</scope>
    <source>
        <strain evidence="15">05x7-T-G4-1.051#20</strain>
    </source>
</reference>
<dbReference type="InterPro" id="IPR006875">
    <property type="entry name" value="Sarcoglycan"/>
</dbReference>
<dbReference type="FunCoup" id="K1R4J0">
    <property type="interactions" value="215"/>
</dbReference>
<keyword evidence="7" id="KW-0963">Cytoplasm</keyword>
<evidence type="ECO:0000313" key="15">
    <source>
        <dbReference type="EMBL" id="EKC36065.1"/>
    </source>
</evidence>
<evidence type="ECO:0000256" key="4">
    <source>
        <dbReference type="ARBA" id="ARBA00007574"/>
    </source>
</evidence>
<keyword evidence="8" id="KW-0812">Transmembrane</keyword>
<evidence type="ECO:0000256" key="10">
    <source>
        <dbReference type="ARBA" id="ARBA00022989"/>
    </source>
</evidence>
<dbReference type="Gene3D" id="2.30.30.40">
    <property type="entry name" value="SH3 Domains"/>
    <property type="match status" value="1"/>
</dbReference>
<dbReference type="PROSITE" id="PS50052">
    <property type="entry name" value="GUANYLATE_KINASE_2"/>
    <property type="match status" value="1"/>
</dbReference>
<evidence type="ECO:0000256" key="3">
    <source>
        <dbReference type="ARBA" id="ARBA00007014"/>
    </source>
</evidence>
<dbReference type="PROSITE" id="PS50002">
    <property type="entry name" value="SH3"/>
    <property type="match status" value="1"/>
</dbReference>
<dbReference type="PROSITE" id="PS51022">
    <property type="entry name" value="L27"/>
    <property type="match status" value="1"/>
</dbReference>
<dbReference type="SUPFAM" id="SSF50156">
    <property type="entry name" value="PDZ domain-like"/>
    <property type="match status" value="1"/>
</dbReference>
<dbReference type="SMART" id="SM00569">
    <property type="entry name" value="L27"/>
    <property type="match status" value="2"/>
</dbReference>
<dbReference type="SMART" id="SM00072">
    <property type="entry name" value="GuKc"/>
    <property type="match status" value="1"/>
</dbReference>
<dbReference type="GO" id="GO:0005856">
    <property type="term" value="C:cytoskeleton"/>
    <property type="evidence" value="ECO:0007669"/>
    <property type="project" value="UniProtKB-SubCell"/>
</dbReference>
<comment type="similarity">
    <text evidence="3">Belongs to the MAGUK family.</text>
</comment>
<dbReference type="InterPro" id="IPR014775">
    <property type="entry name" value="L27_C"/>
</dbReference>
<dbReference type="Gene3D" id="1.10.287.650">
    <property type="entry name" value="L27 domain"/>
    <property type="match status" value="1"/>
</dbReference>
<dbReference type="InterPro" id="IPR027417">
    <property type="entry name" value="P-loop_NTPase"/>
</dbReference>
<gene>
    <name evidence="15" type="ORF">CGI_10022462</name>
</gene>
<dbReference type="HOGENOM" id="CLU_326043_0_0_1"/>
<evidence type="ECO:0000256" key="6">
    <source>
        <dbReference type="ARBA" id="ARBA00022475"/>
    </source>
</evidence>
<evidence type="ECO:0000256" key="12">
    <source>
        <dbReference type="ARBA" id="ARBA00023157"/>
    </source>
</evidence>
<dbReference type="Pfam" id="PF00625">
    <property type="entry name" value="Guanylate_kin"/>
    <property type="match status" value="1"/>
</dbReference>
<dbReference type="Pfam" id="PF02828">
    <property type="entry name" value="L27"/>
    <property type="match status" value="1"/>
</dbReference>
<evidence type="ECO:0000256" key="11">
    <source>
        <dbReference type="ARBA" id="ARBA00023136"/>
    </source>
</evidence>
<evidence type="ECO:0000256" key="2">
    <source>
        <dbReference type="ARBA" id="ARBA00004274"/>
    </source>
</evidence>
<dbReference type="InterPro" id="IPR050716">
    <property type="entry name" value="MAGUK"/>
</dbReference>
<dbReference type="InterPro" id="IPR036034">
    <property type="entry name" value="PDZ_sf"/>
</dbReference>
<dbReference type="InterPro" id="IPR008145">
    <property type="entry name" value="GK/Ca_channel_bsu"/>
</dbReference>
<dbReference type="CDD" id="cd11862">
    <property type="entry name" value="SH3_MPP"/>
    <property type="match status" value="1"/>
</dbReference>
<dbReference type="InterPro" id="IPR036028">
    <property type="entry name" value="SH3-like_dom_sf"/>
</dbReference>
<dbReference type="Pfam" id="PF07653">
    <property type="entry name" value="SH3_2"/>
    <property type="match status" value="1"/>
</dbReference>
<dbReference type="SUPFAM" id="SSF50044">
    <property type="entry name" value="SH3-domain"/>
    <property type="match status" value="1"/>
</dbReference>
<proteinExistence type="inferred from homology"/>
<name>K1R4J0_MAGGI</name>
<dbReference type="InterPro" id="IPR036892">
    <property type="entry name" value="L27_dom_sf"/>
</dbReference>
<dbReference type="Gene3D" id="3.40.50.300">
    <property type="entry name" value="P-loop containing nucleotide triphosphate hydrolases"/>
    <property type="match status" value="2"/>
</dbReference>
<dbReference type="EMBL" id="JH818298">
    <property type="protein sequence ID" value="EKC36065.1"/>
    <property type="molecule type" value="Genomic_DNA"/>
</dbReference>
<dbReference type="Gene3D" id="2.30.42.10">
    <property type="match status" value="1"/>
</dbReference>
<dbReference type="GO" id="GO:0042383">
    <property type="term" value="C:sarcolemma"/>
    <property type="evidence" value="ECO:0007669"/>
    <property type="project" value="UniProtKB-SubCell"/>
</dbReference>
<evidence type="ECO:0000256" key="8">
    <source>
        <dbReference type="ARBA" id="ARBA00022692"/>
    </source>
</evidence>
<keyword evidence="5" id="KW-0728">SH3 domain</keyword>
<dbReference type="PROSITE" id="PS50106">
    <property type="entry name" value="PDZ"/>
    <property type="match status" value="1"/>
</dbReference>